<keyword evidence="3" id="KW-1185">Reference proteome</keyword>
<sequence length="144" mass="15372">MVGAKWLRHGGEAGGWNATEAGEKGWKQGETFPPQYPDAGMMGEKSGTQSHQKVDKGANGGNLNQNDIIELSDKSNPVKPGISVLENKKRRTGDGPIYEDGLGKNTELNMDSDEENTQNMEQDTCMDPKNVKGAGSGPGARLAL</sequence>
<reference evidence="2" key="1">
    <citation type="submission" date="2023-02" db="EMBL/GenBank/DDBJ databases">
        <title>Genome of toxic invasive species Heracleum sosnowskyi carries increased number of genes despite the absence of recent whole-genome duplications.</title>
        <authorList>
            <person name="Schelkunov M."/>
            <person name="Shtratnikova V."/>
            <person name="Makarenko M."/>
            <person name="Klepikova A."/>
            <person name="Omelchenko D."/>
            <person name="Novikova G."/>
            <person name="Obukhova E."/>
            <person name="Bogdanov V."/>
            <person name="Penin A."/>
            <person name="Logacheva M."/>
        </authorList>
    </citation>
    <scope>NUCLEOTIDE SEQUENCE</scope>
    <source>
        <strain evidence="2">Hsosn_3</strain>
        <tissue evidence="2">Leaf</tissue>
    </source>
</reference>
<dbReference type="AlphaFoldDB" id="A0AAD8HWD4"/>
<evidence type="ECO:0000256" key="1">
    <source>
        <dbReference type="SAM" id="MobiDB-lite"/>
    </source>
</evidence>
<protein>
    <submittedName>
        <fullName evidence="2">Uncharacterized protein</fullName>
    </submittedName>
</protein>
<dbReference type="EMBL" id="JAUIZM010000007">
    <property type="protein sequence ID" value="KAK1374198.1"/>
    <property type="molecule type" value="Genomic_DNA"/>
</dbReference>
<evidence type="ECO:0000313" key="3">
    <source>
        <dbReference type="Proteomes" id="UP001237642"/>
    </source>
</evidence>
<feature type="region of interest" description="Disordered" evidence="1">
    <location>
        <begin position="1"/>
        <end position="144"/>
    </location>
</feature>
<accession>A0AAD8HWD4</accession>
<reference evidence="2" key="2">
    <citation type="submission" date="2023-05" db="EMBL/GenBank/DDBJ databases">
        <authorList>
            <person name="Schelkunov M.I."/>
        </authorList>
    </citation>
    <scope>NUCLEOTIDE SEQUENCE</scope>
    <source>
        <strain evidence="2">Hsosn_3</strain>
        <tissue evidence="2">Leaf</tissue>
    </source>
</reference>
<evidence type="ECO:0000313" key="2">
    <source>
        <dbReference type="EMBL" id="KAK1374198.1"/>
    </source>
</evidence>
<gene>
    <name evidence="2" type="ORF">POM88_030391</name>
</gene>
<organism evidence="2 3">
    <name type="scientific">Heracleum sosnowskyi</name>
    <dbReference type="NCBI Taxonomy" id="360622"/>
    <lineage>
        <taxon>Eukaryota</taxon>
        <taxon>Viridiplantae</taxon>
        <taxon>Streptophyta</taxon>
        <taxon>Embryophyta</taxon>
        <taxon>Tracheophyta</taxon>
        <taxon>Spermatophyta</taxon>
        <taxon>Magnoliopsida</taxon>
        <taxon>eudicotyledons</taxon>
        <taxon>Gunneridae</taxon>
        <taxon>Pentapetalae</taxon>
        <taxon>asterids</taxon>
        <taxon>campanulids</taxon>
        <taxon>Apiales</taxon>
        <taxon>Apiaceae</taxon>
        <taxon>Apioideae</taxon>
        <taxon>apioid superclade</taxon>
        <taxon>Tordylieae</taxon>
        <taxon>Tordyliinae</taxon>
        <taxon>Heracleum</taxon>
    </lineage>
</organism>
<proteinExistence type="predicted"/>
<dbReference type="Proteomes" id="UP001237642">
    <property type="component" value="Unassembled WGS sequence"/>
</dbReference>
<name>A0AAD8HWD4_9APIA</name>
<comment type="caution">
    <text evidence="2">The sequence shown here is derived from an EMBL/GenBank/DDBJ whole genome shotgun (WGS) entry which is preliminary data.</text>
</comment>